<protein>
    <submittedName>
        <fullName evidence="1">Uncharacterized protein</fullName>
    </submittedName>
</protein>
<dbReference type="EMBL" id="JAUNZN010000007">
    <property type="protein sequence ID" value="KAK4818160.1"/>
    <property type="molecule type" value="Genomic_DNA"/>
</dbReference>
<dbReference type="AlphaFoldDB" id="A0AAN7N230"/>
<evidence type="ECO:0000313" key="1">
    <source>
        <dbReference type="EMBL" id="KAK4818160.1"/>
    </source>
</evidence>
<sequence length="134" mass="15538">MEERAAFQLEVSWVLRQNARTMVYLERINFRKFFDIVSHCSQIGRRGLNGWNTTGVRDGLNSQAQRIMVSGSKATWWPITSTACLLRKVISSNIHVFFNHLHYATEHTIRKLREDNKLVECLTMLGCRAAVQKK</sequence>
<proteinExistence type="predicted"/>
<evidence type="ECO:0000313" key="2">
    <source>
        <dbReference type="Proteomes" id="UP001333110"/>
    </source>
</evidence>
<dbReference type="Proteomes" id="UP001333110">
    <property type="component" value="Unassembled WGS sequence"/>
</dbReference>
<accession>A0AAN7N230</accession>
<name>A0AAN7N230_MYCAM</name>
<reference evidence="1 2" key="1">
    <citation type="journal article" date="2023" name="J. Hered.">
        <title>Chromosome-level genome of the wood stork (Mycteria americana) provides insight into avian chromosome evolution.</title>
        <authorList>
            <person name="Flamio R. Jr."/>
            <person name="Ramstad K.M."/>
        </authorList>
    </citation>
    <scope>NUCLEOTIDE SEQUENCE [LARGE SCALE GENOMIC DNA]</scope>
    <source>
        <strain evidence="1">JAX WOST 10</strain>
    </source>
</reference>
<gene>
    <name evidence="1" type="ORF">QYF61_007308</name>
</gene>
<comment type="caution">
    <text evidence="1">The sequence shown here is derived from an EMBL/GenBank/DDBJ whole genome shotgun (WGS) entry which is preliminary data.</text>
</comment>
<keyword evidence="2" id="KW-1185">Reference proteome</keyword>
<organism evidence="1 2">
    <name type="scientific">Mycteria americana</name>
    <name type="common">Wood stork</name>
    <dbReference type="NCBI Taxonomy" id="33587"/>
    <lineage>
        <taxon>Eukaryota</taxon>
        <taxon>Metazoa</taxon>
        <taxon>Chordata</taxon>
        <taxon>Craniata</taxon>
        <taxon>Vertebrata</taxon>
        <taxon>Euteleostomi</taxon>
        <taxon>Archelosauria</taxon>
        <taxon>Archosauria</taxon>
        <taxon>Dinosauria</taxon>
        <taxon>Saurischia</taxon>
        <taxon>Theropoda</taxon>
        <taxon>Coelurosauria</taxon>
        <taxon>Aves</taxon>
        <taxon>Neognathae</taxon>
        <taxon>Neoaves</taxon>
        <taxon>Aequornithes</taxon>
        <taxon>Ciconiiformes</taxon>
        <taxon>Ciconiidae</taxon>
        <taxon>Mycteria</taxon>
    </lineage>
</organism>